<organism evidence="2 3">
    <name type="scientific">Anoxybacter fermentans</name>
    <dbReference type="NCBI Taxonomy" id="1323375"/>
    <lineage>
        <taxon>Bacteria</taxon>
        <taxon>Bacillati</taxon>
        <taxon>Bacillota</taxon>
        <taxon>Clostridia</taxon>
        <taxon>Halanaerobiales</taxon>
        <taxon>Anoxybacter</taxon>
    </lineage>
</organism>
<keyword evidence="3" id="KW-1185">Reference proteome</keyword>
<evidence type="ECO:0008006" key="4">
    <source>
        <dbReference type="Google" id="ProtNLM"/>
    </source>
</evidence>
<evidence type="ECO:0000313" key="3">
    <source>
        <dbReference type="Proteomes" id="UP000267250"/>
    </source>
</evidence>
<dbReference type="OrthoDB" id="9782842at2"/>
<dbReference type="AlphaFoldDB" id="A0A3S9SUJ9"/>
<feature type="transmembrane region" description="Helical" evidence="1">
    <location>
        <begin position="122"/>
        <end position="144"/>
    </location>
</feature>
<proteinExistence type="predicted"/>
<keyword evidence="1" id="KW-0472">Membrane</keyword>
<gene>
    <name evidence="2" type="ORF">BBF96_00080</name>
</gene>
<keyword evidence="1" id="KW-1133">Transmembrane helix</keyword>
<accession>A0A3S9SUJ9</accession>
<protein>
    <recommendedName>
        <fullName evidence="4">Zinc-finger domain-containing protein</fullName>
    </recommendedName>
</protein>
<name>A0A3S9SUJ9_9FIRM</name>
<dbReference type="KEGG" id="aft:BBF96_00080"/>
<dbReference type="Proteomes" id="UP000267250">
    <property type="component" value="Chromosome"/>
</dbReference>
<dbReference type="RefSeq" id="WP_127015272.1">
    <property type="nucleotide sequence ID" value="NZ_CP016379.1"/>
</dbReference>
<evidence type="ECO:0000256" key="1">
    <source>
        <dbReference type="SAM" id="Phobius"/>
    </source>
</evidence>
<sequence>MRECLTDEEIITYLNGQIVDQMEQIRFREHLRVCGKCKEMLESYVAVIELLQSDTSLEPEPGAKKRLLNLMLAQGKELKKENLVKVKEKKRRFWKKEVPVLIGTIAVIAIFLKVLFNSEVGLAKIWLYFVIIGTFTLPIFSWCLKDLKEE</sequence>
<keyword evidence="1" id="KW-0812">Transmembrane</keyword>
<evidence type="ECO:0000313" key="2">
    <source>
        <dbReference type="EMBL" id="AZR71942.1"/>
    </source>
</evidence>
<feature type="transmembrane region" description="Helical" evidence="1">
    <location>
        <begin position="98"/>
        <end position="116"/>
    </location>
</feature>
<reference evidence="2 3" key="1">
    <citation type="submission" date="2016-07" db="EMBL/GenBank/DDBJ databases">
        <title>Genome and transcriptome analysis of iron-reducing fermentative bacteria Anoxybacter fermentans.</title>
        <authorList>
            <person name="Zeng X."/>
            <person name="Shao Z."/>
        </authorList>
    </citation>
    <scope>NUCLEOTIDE SEQUENCE [LARGE SCALE GENOMIC DNA]</scope>
    <source>
        <strain evidence="2 3">DY22613</strain>
    </source>
</reference>
<dbReference type="EMBL" id="CP016379">
    <property type="protein sequence ID" value="AZR71942.1"/>
    <property type="molecule type" value="Genomic_DNA"/>
</dbReference>